<sequence>MAFRRFGRRRSYRRYPRRGYRKNFRRGYRRNYRTRRPRRGNYRRRNWISPYNKKYDTLRSAQNSNDNSYGTIDAPNSFFAFCPTYRSLLSPTKTLENRTFTRESSRIGFTGYKERCLVATGVSLIWRRIVVWSYQTFNPAKPPIKGASDNTWYGRQTTPVENTLEFRSWLFRGTEGTDYTRASTHEAPLETKNFTVSYDKTRWLNPTHENDFGYQKEFTFWHPGGKVVYDDEEAGSTKTPGQGWSAPTRESRGNMYVIDIFNSGLGLTSDLGNIARFAPQGTAYWVEG</sequence>
<organism evidence="1">
    <name type="scientific">Genomoviridae sp</name>
    <dbReference type="NCBI Taxonomy" id="2202565"/>
    <lineage>
        <taxon>Viruses</taxon>
        <taxon>Monodnaviria</taxon>
        <taxon>Shotokuvirae</taxon>
        <taxon>Cressdnaviricota</taxon>
        <taxon>Repensiviricetes</taxon>
        <taxon>Geplafuvirales</taxon>
        <taxon>Genomoviridae</taxon>
    </lineage>
</organism>
<evidence type="ECO:0000313" key="1">
    <source>
        <dbReference type="EMBL" id="QJB18709.1"/>
    </source>
</evidence>
<dbReference type="EMBL" id="MT309898">
    <property type="protein sequence ID" value="QJB18709.1"/>
    <property type="molecule type" value="Genomic_DNA"/>
</dbReference>
<accession>A0A858NEB0</accession>
<protein>
    <submittedName>
        <fullName evidence="1">Capsid protein</fullName>
    </submittedName>
</protein>
<name>A0A858NEB0_9VIRU</name>
<proteinExistence type="predicted"/>
<reference evidence="1" key="1">
    <citation type="submission" date="2020-04" db="EMBL/GenBank/DDBJ databases">
        <title>Genomes of microviruses in a sewage oxidation pond.</title>
        <authorList>
            <person name="Schreck J."/>
            <person name="Kraberger S."/>
            <person name="Scotch M."/>
            <person name="Halden R.U."/>
            <person name="Varsani A."/>
        </authorList>
    </citation>
    <scope>NUCLEOTIDE SEQUENCE</scope>
    <source>
        <strain evidence="1">6402_237</strain>
    </source>
</reference>